<feature type="active site" description="Proton acceptor" evidence="10">
    <location>
        <position position="723"/>
    </location>
</feature>
<dbReference type="GO" id="GO:0004694">
    <property type="term" value="F:eukaryotic translation initiation factor 2alpha kinase activity"/>
    <property type="evidence" value="ECO:0007669"/>
    <property type="project" value="InterPro"/>
</dbReference>
<dbReference type="SUPFAM" id="SSF52954">
    <property type="entry name" value="Class II aaRS ABD-related"/>
    <property type="match status" value="1"/>
</dbReference>
<dbReference type="OrthoDB" id="341578at2759"/>
<dbReference type="Pfam" id="PF12745">
    <property type="entry name" value="HGTP_anticodon2"/>
    <property type="match status" value="1"/>
</dbReference>
<dbReference type="Pfam" id="PF00069">
    <property type="entry name" value="Pkinase"/>
    <property type="match status" value="3"/>
</dbReference>
<dbReference type="InterPro" id="IPR000719">
    <property type="entry name" value="Prot_kinase_dom"/>
</dbReference>
<feature type="binding site" evidence="11">
    <location>
        <position position="571"/>
    </location>
    <ligand>
        <name>ATP</name>
        <dbReference type="ChEBI" id="CHEBI:30616"/>
    </ligand>
</feature>
<dbReference type="InterPro" id="IPR011009">
    <property type="entry name" value="Kinase-like_dom_sf"/>
</dbReference>
<feature type="binding site" evidence="11">
    <location>
        <begin position="548"/>
        <end position="556"/>
    </location>
    <ligand>
        <name>ATP</name>
        <dbReference type="ChEBI" id="CHEBI:30616"/>
    </ligand>
</feature>
<dbReference type="EMBL" id="MDYQ01000093">
    <property type="protein sequence ID" value="PRP82937.1"/>
    <property type="molecule type" value="Genomic_DNA"/>
</dbReference>
<dbReference type="SMART" id="SM00591">
    <property type="entry name" value="RWD"/>
    <property type="match status" value="1"/>
</dbReference>
<dbReference type="PIRSF" id="PIRSF000660">
    <property type="entry name" value="Ser/Thr_PK_GCN2"/>
    <property type="match status" value="1"/>
</dbReference>
<evidence type="ECO:0000256" key="13">
    <source>
        <dbReference type="SAM" id="MobiDB-lite"/>
    </source>
</evidence>
<reference evidence="16 17" key="1">
    <citation type="journal article" date="2018" name="Genome Biol. Evol.">
        <title>Multiple Roots of Fruiting Body Formation in Amoebozoa.</title>
        <authorList>
            <person name="Hillmann F."/>
            <person name="Forbes G."/>
            <person name="Novohradska S."/>
            <person name="Ferling I."/>
            <person name="Riege K."/>
            <person name="Groth M."/>
            <person name="Westermann M."/>
            <person name="Marz M."/>
            <person name="Spaller T."/>
            <person name="Winckler T."/>
            <person name="Schaap P."/>
            <person name="Glockner G."/>
        </authorList>
    </citation>
    <scope>NUCLEOTIDE SEQUENCE [LARGE SCALE GENOMIC DNA]</scope>
    <source>
        <strain evidence="16 17">Jena</strain>
    </source>
</reference>
<feature type="domain" description="RWD" evidence="15">
    <location>
        <begin position="8"/>
        <end position="138"/>
    </location>
</feature>
<feature type="compositionally biased region" description="Acidic residues" evidence="13">
    <location>
        <begin position="615"/>
        <end position="628"/>
    </location>
</feature>
<dbReference type="GO" id="GO:0009893">
    <property type="term" value="P:positive regulation of metabolic process"/>
    <property type="evidence" value="ECO:0007669"/>
    <property type="project" value="UniProtKB-ARBA"/>
</dbReference>
<feature type="region of interest" description="Disordered" evidence="13">
    <location>
        <begin position="489"/>
        <end position="515"/>
    </location>
</feature>
<evidence type="ECO:0000313" key="16">
    <source>
        <dbReference type="EMBL" id="PRP82937.1"/>
    </source>
</evidence>
<dbReference type="Proteomes" id="UP000241769">
    <property type="component" value="Unassembled WGS sequence"/>
</dbReference>
<keyword evidence="6 11" id="KW-0067">ATP-binding</keyword>
<feature type="domain" description="Protein kinase" evidence="14">
    <location>
        <begin position="542"/>
        <end position="861"/>
    </location>
</feature>
<dbReference type="STRING" id="1890364.A0A2P6NG45"/>
<feature type="compositionally biased region" description="Basic and acidic residues" evidence="13">
    <location>
        <begin position="503"/>
        <end position="512"/>
    </location>
</feature>
<dbReference type="EC" id="2.7.11.1" evidence="1"/>
<evidence type="ECO:0000256" key="10">
    <source>
        <dbReference type="PIRSR" id="PIRSR000660-1"/>
    </source>
</evidence>
<protein>
    <recommendedName>
        <fullName evidence="1">non-specific serine/threonine protein kinase</fullName>
        <ecNumber evidence="1">2.7.11.1</ecNumber>
    </recommendedName>
</protein>
<organism evidence="16 17">
    <name type="scientific">Planoprotostelium fungivorum</name>
    <dbReference type="NCBI Taxonomy" id="1890364"/>
    <lineage>
        <taxon>Eukaryota</taxon>
        <taxon>Amoebozoa</taxon>
        <taxon>Evosea</taxon>
        <taxon>Variosea</taxon>
        <taxon>Cavosteliida</taxon>
        <taxon>Cavosteliaceae</taxon>
        <taxon>Planoprotostelium</taxon>
    </lineage>
</organism>
<dbReference type="Gene3D" id="3.30.930.10">
    <property type="entry name" value="Bira Bifunctional Protein, Domain 2"/>
    <property type="match status" value="1"/>
</dbReference>
<dbReference type="PROSITE" id="PS50011">
    <property type="entry name" value="PROTEIN_KINASE_DOM"/>
    <property type="match status" value="2"/>
</dbReference>
<dbReference type="InParanoid" id="A0A2P6NG45"/>
<evidence type="ECO:0000256" key="5">
    <source>
        <dbReference type="ARBA" id="ARBA00022777"/>
    </source>
</evidence>
<dbReference type="GO" id="GO:0005634">
    <property type="term" value="C:nucleus"/>
    <property type="evidence" value="ECO:0007669"/>
    <property type="project" value="TreeGrafter"/>
</dbReference>
<evidence type="ECO:0000259" key="15">
    <source>
        <dbReference type="PROSITE" id="PS50908"/>
    </source>
</evidence>
<sequence length="1509" mass="170243">MASVEQSEELLALQAIFEDNFREDEPGTHWSNVPSYRIRLVPKSFGDSLSGNQYHQQTDGSDENNSRGINYCAVDLHIRFSPGYPQVPPNLKIEKVRGLSNESLSELQNMVNKRIVELTGQVMIWDIANHIQEYLIERNNQPMSFYDKMVKRQQEQNKTNPVGHVEDKKKEDKGDVELRGRIETEMERQKSMGITLEEEEYSSEEEEGNAEVDYKPVDFKLGSSTDLSIPTPLPSSTIRWNRLQDLGLGTMGCTYSAKNIDNGKRMVVKEISYSTSTPDVKEKVLSVIHHIDLVRKMEKQPNLVPILGTEMEESDGNVILRIFSEHITGGCISILMKTGVFSEPVLGKYAIQILTALQHLHVHGLAHGDLKISNILLDPEAGYVRLTDYSIMRMLQDVQNAQPTKTIQYWTTTYRPSESDPNVEFDQKMDIADLGKCLIYLSGGKTTIPNGLSHMARDFIEACLRKEDSASELLQHRFVRDLSMADRDLIPLSPAPTPPPSIRRSDHTTRTDDDLDPTEVMFESSDGFIEPRVTSSRYRNDFEELAELGSGGFGVVVKARNKLDERYYAIKKVRLNARDQSLPKMVREVTTLSRLNHQYVVRYFQAWIEGNEEMDEEEYTASSDEEDWFSSRGGNNSRRGTNRNQFSLLGEETNNSILFESQMGGNLDDEDDFETSPMTTSVHSPGRERRTILYIQMEYCTKHTLRQVEGLNHVHSQGIIHRDEDGNVKIGDFGLATEETRGIPLRSSMEFPPNLSGHHEITSGVGTPFYTSPEQESRREYDQKVDVYSLGIIFFEMCYSFSTGMERVLTLNALRNTLTFPRNFEKNHTHEAEVIKLLLATEPTERPTAHQFLNSGHLPSVVEEELLKNAMKSITNANTTLHSTVVDLLFSVKPDKHSDHHYDYHMGTAFAATDCSLRETIIEQLVKVCKRHGAMNVQTPVLIPKNDIQSQNHVAMLMDDTGTLLSLSYDLTLPFARLVARNRITNLRRYHHARVFRKHGAGKPKELHELDFDIISPVTPSMSATMVNDAEVIKTVVQMIDSLNLHWNLGRCSIRYDKMPAVRTAMSTFVRHPWSHTSAKLIQQGIITREVSDALDFYFTLISTLPGLSNALTTLEQVMKKSKGGKDPLMEIKYLIKHLQTFDVADRIKLDLGFLFNYKYYSGVVFQVALEQDDTIVAAGGRYDKLLLEFSPAKQPSECTAVGVNVAIEKLITSVNTAISQASKSDKKYGRTTDTQVFVCSVGHSLLEERMKIASELWAVDVAAEYNHSEKISIEEMVQQCRSTGIPWLVIIRDRAMNSVRIRSVDGRGEVTVLRSDITSTIVHAIHHNELLQPQMETLPNTNRTSTTTTSREGATVVEVKGTPPRANQSGGNSGHSNGNQTKVAPTPSPMLDVIFVAPLDVASKLKRKISRLALTKVEPMFQVKYFSNVKILAVDLPLNILKDVALTWESKTDTISAVTVLTRYPRYKDKIQPLATWLGKNGKTLPVIALYSIKDDDFTVMFQKSPGV</sequence>
<dbReference type="PROSITE" id="PS00107">
    <property type="entry name" value="PROTEIN_KINASE_ATP"/>
    <property type="match status" value="1"/>
</dbReference>
<feature type="region of interest" description="Disordered" evidence="13">
    <location>
        <begin position="615"/>
        <end position="644"/>
    </location>
</feature>
<dbReference type="Gene3D" id="3.30.200.20">
    <property type="entry name" value="Phosphorylase Kinase, domain 1"/>
    <property type="match status" value="1"/>
</dbReference>
<keyword evidence="2" id="KW-0723">Serine/threonine-protein kinase</keyword>
<dbReference type="PANTHER" id="PTHR11042">
    <property type="entry name" value="EUKARYOTIC TRANSLATION INITIATION FACTOR 2-ALPHA KINASE EIF2-ALPHA KINASE -RELATED"/>
    <property type="match status" value="1"/>
</dbReference>
<comment type="catalytic activity">
    <reaction evidence="9">
        <text>L-seryl-[protein] + ATP = O-phospho-L-seryl-[protein] + ADP + H(+)</text>
        <dbReference type="Rhea" id="RHEA:17989"/>
        <dbReference type="Rhea" id="RHEA-COMP:9863"/>
        <dbReference type="Rhea" id="RHEA-COMP:11604"/>
        <dbReference type="ChEBI" id="CHEBI:15378"/>
        <dbReference type="ChEBI" id="CHEBI:29999"/>
        <dbReference type="ChEBI" id="CHEBI:30616"/>
        <dbReference type="ChEBI" id="CHEBI:83421"/>
        <dbReference type="ChEBI" id="CHEBI:456216"/>
        <dbReference type="EC" id="2.7.11.1"/>
    </reaction>
</comment>
<evidence type="ECO:0000256" key="7">
    <source>
        <dbReference type="ARBA" id="ARBA00022917"/>
    </source>
</evidence>
<evidence type="ECO:0000313" key="17">
    <source>
        <dbReference type="Proteomes" id="UP000241769"/>
    </source>
</evidence>
<keyword evidence="4 11" id="KW-0547">Nucleotide-binding</keyword>
<dbReference type="GO" id="GO:0005524">
    <property type="term" value="F:ATP binding"/>
    <property type="evidence" value="ECO:0007669"/>
    <property type="project" value="UniProtKB-UniRule"/>
</dbReference>
<dbReference type="Gene3D" id="3.10.110.10">
    <property type="entry name" value="Ubiquitin Conjugating Enzyme"/>
    <property type="match status" value="1"/>
</dbReference>
<accession>A0A2P6NG45</accession>
<dbReference type="SMART" id="SM00220">
    <property type="entry name" value="S_TKc"/>
    <property type="match status" value="2"/>
</dbReference>
<dbReference type="InterPro" id="IPR041715">
    <property type="entry name" value="HisRS-like_core"/>
</dbReference>
<dbReference type="InterPro" id="IPR006575">
    <property type="entry name" value="RWD_dom"/>
</dbReference>
<comment type="catalytic activity">
    <reaction evidence="8">
        <text>L-threonyl-[protein] + ATP = O-phospho-L-threonyl-[protein] + ADP + H(+)</text>
        <dbReference type="Rhea" id="RHEA:46608"/>
        <dbReference type="Rhea" id="RHEA-COMP:11060"/>
        <dbReference type="Rhea" id="RHEA-COMP:11605"/>
        <dbReference type="ChEBI" id="CHEBI:15378"/>
        <dbReference type="ChEBI" id="CHEBI:30013"/>
        <dbReference type="ChEBI" id="CHEBI:30616"/>
        <dbReference type="ChEBI" id="CHEBI:61977"/>
        <dbReference type="ChEBI" id="CHEBI:456216"/>
        <dbReference type="EC" id="2.7.11.1"/>
    </reaction>
</comment>
<evidence type="ECO:0000256" key="1">
    <source>
        <dbReference type="ARBA" id="ARBA00012513"/>
    </source>
</evidence>
<dbReference type="GO" id="GO:0005737">
    <property type="term" value="C:cytoplasm"/>
    <property type="evidence" value="ECO:0007669"/>
    <property type="project" value="TreeGrafter"/>
</dbReference>
<comment type="caution">
    <text evidence="16">The sequence shown here is derived from an EMBL/GenBank/DDBJ whole genome shotgun (WGS) entry which is preliminary data.</text>
</comment>
<dbReference type="SUPFAM" id="SSF55681">
    <property type="entry name" value="Class II aaRS and biotin synthetases"/>
    <property type="match status" value="1"/>
</dbReference>
<dbReference type="FunFam" id="3.10.110.10:FF:000050">
    <property type="entry name" value="eIF-2-alpha kinase GCN2"/>
    <property type="match status" value="1"/>
</dbReference>
<dbReference type="FunFam" id="3.40.50.800:FF:000012">
    <property type="entry name" value="Histidine--tRNA ligase, cytoplasmic"/>
    <property type="match status" value="1"/>
</dbReference>
<keyword evidence="3" id="KW-0808">Transferase</keyword>
<keyword evidence="16" id="KW-0396">Initiation factor</keyword>
<evidence type="ECO:0000256" key="3">
    <source>
        <dbReference type="ARBA" id="ARBA00022679"/>
    </source>
</evidence>
<evidence type="ECO:0000256" key="12">
    <source>
        <dbReference type="PROSITE-ProRule" id="PRU10141"/>
    </source>
</evidence>
<dbReference type="InterPro" id="IPR016135">
    <property type="entry name" value="UBQ-conjugating_enzyme/RWD"/>
</dbReference>
<feature type="region of interest" description="Disordered" evidence="13">
    <location>
        <begin position="154"/>
        <end position="173"/>
    </location>
</feature>
<dbReference type="SUPFAM" id="SSF54495">
    <property type="entry name" value="UBC-like"/>
    <property type="match status" value="1"/>
</dbReference>
<evidence type="ECO:0000256" key="6">
    <source>
        <dbReference type="ARBA" id="ARBA00022840"/>
    </source>
</evidence>
<dbReference type="Gene3D" id="3.40.50.800">
    <property type="entry name" value="Anticodon-binding domain"/>
    <property type="match status" value="1"/>
</dbReference>
<name>A0A2P6NG45_9EUKA</name>
<feature type="compositionally biased region" description="Low complexity" evidence="13">
    <location>
        <begin position="630"/>
        <end position="644"/>
    </location>
</feature>
<feature type="region of interest" description="Disordered" evidence="13">
    <location>
        <begin position="758"/>
        <end position="777"/>
    </location>
</feature>
<dbReference type="PANTHER" id="PTHR11042:SF136">
    <property type="entry name" value="EIF-2-ALPHA KINASE GCN2"/>
    <property type="match status" value="1"/>
</dbReference>
<gene>
    <name evidence="16" type="ORF">PROFUN_06714</name>
</gene>
<dbReference type="Pfam" id="PF13393">
    <property type="entry name" value="tRNA-synt_His"/>
    <property type="match status" value="1"/>
</dbReference>
<dbReference type="SUPFAM" id="SSF56112">
    <property type="entry name" value="Protein kinase-like (PK-like)"/>
    <property type="match status" value="2"/>
</dbReference>
<dbReference type="InterPro" id="IPR036621">
    <property type="entry name" value="Anticodon-bd_dom_sf"/>
</dbReference>
<proteinExistence type="predicted"/>
<evidence type="ECO:0000256" key="2">
    <source>
        <dbReference type="ARBA" id="ARBA00022527"/>
    </source>
</evidence>
<dbReference type="FunCoup" id="A0A2P6NG45">
    <property type="interactions" value="513"/>
</dbReference>
<feature type="domain" description="Protein kinase" evidence="14">
    <location>
        <begin position="240"/>
        <end position="553"/>
    </location>
</feature>
<dbReference type="CDD" id="cd14046">
    <property type="entry name" value="STKc_EIF2AK4_GCN2_rpt2"/>
    <property type="match status" value="1"/>
</dbReference>
<evidence type="ECO:0000256" key="4">
    <source>
        <dbReference type="ARBA" id="ARBA00022741"/>
    </source>
</evidence>
<keyword evidence="5 16" id="KW-0418">Kinase</keyword>
<dbReference type="GO" id="GO:0000077">
    <property type="term" value="P:DNA damage checkpoint signaling"/>
    <property type="evidence" value="ECO:0007669"/>
    <property type="project" value="InterPro"/>
</dbReference>
<dbReference type="InterPro" id="IPR017441">
    <property type="entry name" value="Protein_kinase_ATP_BS"/>
</dbReference>
<feature type="compositionally biased region" description="Basic and acidic residues" evidence="13">
    <location>
        <begin position="164"/>
        <end position="173"/>
    </location>
</feature>
<dbReference type="CDD" id="cd23823">
    <property type="entry name" value="RWD_GCN2"/>
    <property type="match status" value="1"/>
</dbReference>
<dbReference type="Pfam" id="PF05773">
    <property type="entry name" value="RWD"/>
    <property type="match status" value="1"/>
</dbReference>
<evidence type="ECO:0000256" key="8">
    <source>
        <dbReference type="ARBA" id="ARBA00047899"/>
    </source>
</evidence>
<dbReference type="InterPro" id="IPR016255">
    <property type="entry name" value="Gcn2"/>
</dbReference>
<keyword evidence="17" id="KW-1185">Reference proteome</keyword>
<evidence type="ECO:0000256" key="11">
    <source>
        <dbReference type="PIRSR" id="PIRSR000660-2"/>
    </source>
</evidence>
<evidence type="ECO:0000256" key="9">
    <source>
        <dbReference type="ARBA" id="ARBA00048679"/>
    </source>
</evidence>
<evidence type="ECO:0000259" key="14">
    <source>
        <dbReference type="PROSITE" id="PS50011"/>
    </source>
</evidence>
<dbReference type="InterPro" id="IPR045864">
    <property type="entry name" value="aa-tRNA-synth_II/BPL/LPL"/>
</dbReference>
<dbReference type="InterPro" id="IPR024435">
    <property type="entry name" value="HisRS-related_dom"/>
</dbReference>
<dbReference type="GO" id="GO:0003743">
    <property type="term" value="F:translation initiation factor activity"/>
    <property type="evidence" value="ECO:0007669"/>
    <property type="project" value="UniProtKB-KW"/>
</dbReference>
<dbReference type="PROSITE" id="PS50908">
    <property type="entry name" value="RWD"/>
    <property type="match status" value="1"/>
</dbReference>
<feature type="region of interest" description="Disordered" evidence="13">
    <location>
        <begin position="1361"/>
        <end position="1385"/>
    </location>
</feature>
<keyword evidence="7" id="KW-0648">Protein biosynthesis</keyword>
<dbReference type="InterPro" id="IPR050339">
    <property type="entry name" value="CC_SR_Kinase"/>
</dbReference>
<dbReference type="Gene3D" id="1.10.510.10">
    <property type="entry name" value="Transferase(Phosphotransferase) domain 1"/>
    <property type="match status" value="2"/>
</dbReference>
<feature type="compositionally biased region" description="Low complexity" evidence="13">
    <location>
        <begin position="1368"/>
        <end position="1381"/>
    </location>
</feature>
<feature type="binding site" evidence="12">
    <location>
        <position position="572"/>
    </location>
    <ligand>
        <name>ATP</name>
        <dbReference type="ChEBI" id="CHEBI:30616"/>
    </ligand>
</feature>